<sequence>MNSLVTLAGVTHALPFHLYDDVKQAPTRCELVVHPEQGWAVATELAEGGAAGLAQCQVTLAAKICQEYNIDPQALTLFTRYAYTGNYENVYAVRFVSGERDLFDGIRFLGPRRDMLSPEEVDTLVQQLSSGQAPAPAWRALPYAA</sequence>
<name>A0A5R8WJ06_9BACT</name>
<dbReference type="EMBL" id="VAJM01000018">
    <property type="protein sequence ID" value="TLM88467.1"/>
    <property type="molecule type" value="Genomic_DNA"/>
</dbReference>
<comment type="caution">
    <text evidence="1">The sequence shown here is derived from an EMBL/GenBank/DDBJ whole genome shotgun (WGS) entry which is preliminary data.</text>
</comment>
<gene>
    <name evidence="1" type="ORF">FDY95_24200</name>
</gene>
<evidence type="ECO:0000313" key="2">
    <source>
        <dbReference type="Proteomes" id="UP000305517"/>
    </source>
</evidence>
<reference evidence="1 2" key="1">
    <citation type="submission" date="2019-05" db="EMBL/GenBank/DDBJ databases">
        <title>Hymenobacter edaphi sp. nov., isolated from abandoned arsenic-contaminated farmland soil.</title>
        <authorList>
            <person name="Nie L."/>
        </authorList>
    </citation>
    <scope>NUCLEOTIDE SEQUENCE [LARGE SCALE GENOMIC DNA]</scope>
    <source>
        <strain evidence="1 2">1-3-3-8</strain>
    </source>
</reference>
<dbReference type="Proteomes" id="UP000305517">
    <property type="component" value="Unassembled WGS sequence"/>
</dbReference>
<evidence type="ECO:0000313" key="1">
    <source>
        <dbReference type="EMBL" id="TLM88467.1"/>
    </source>
</evidence>
<dbReference type="RefSeq" id="WP_138081999.1">
    <property type="nucleotide sequence ID" value="NZ_VAJM01000018.1"/>
</dbReference>
<organism evidence="1 2">
    <name type="scientific">Hymenobacter jeollabukensis</name>
    <dbReference type="NCBI Taxonomy" id="2025313"/>
    <lineage>
        <taxon>Bacteria</taxon>
        <taxon>Pseudomonadati</taxon>
        <taxon>Bacteroidota</taxon>
        <taxon>Cytophagia</taxon>
        <taxon>Cytophagales</taxon>
        <taxon>Hymenobacteraceae</taxon>
        <taxon>Hymenobacter</taxon>
    </lineage>
</organism>
<keyword evidence="2" id="KW-1185">Reference proteome</keyword>
<accession>A0A5R8WJ06</accession>
<dbReference type="AlphaFoldDB" id="A0A5R8WJ06"/>
<proteinExistence type="predicted"/>
<protein>
    <submittedName>
        <fullName evidence="1">Uncharacterized protein</fullName>
    </submittedName>
</protein>
<dbReference type="OrthoDB" id="886425at2"/>